<dbReference type="STRING" id="1121442.SAMN02745702_00363"/>
<accession>A0A1T4VI24</accession>
<name>A0A1T4VI24_9BACT</name>
<organism evidence="2 3">
    <name type="scientific">Desulfobaculum bizertense DSM 18034</name>
    <dbReference type="NCBI Taxonomy" id="1121442"/>
    <lineage>
        <taxon>Bacteria</taxon>
        <taxon>Pseudomonadati</taxon>
        <taxon>Thermodesulfobacteriota</taxon>
        <taxon>Desulfovibrionia</taxon>
        <taxon>Desulfovibrionales</taxon>
        <taxon>Desulfovibrionaceae</taxon>
        <taxon>Desulfobaculum</taxon>
    </lineage>
</organism>
<keyword evidence="1" id="KW-0175">Coiled coil</keyword>
<proteinExistence type="predicted"/>
<keyword evidence="3" id="KW-1185">Reference proteome</keyword>
<evidence type="ECO:0000313" key="2">
    <source>
        <dbReference type="EMBL" id="SKA64594.1"/>
    </source>
</evidence>
<dbReference type="Proteomes" id="UP000189733">
    <property type="component" value="Unassembled WGS sequence"/>
</dbReference>
<feature type="coiled-coil region" evidence="1">
    <location>
        <begin position="46"/>
        <end position="90"/>
    </location>
</feature>
<dbReference type="AlphaFoldDB" id="A0A1T4VI24"/>
<sequence>MSMFWTTMGLLLFGIVGGFFCYREKSEFLERRRVVEKECRKLGGELDTLSLEYEDLVRQQRVLERKADMLARRERKIQKEIQTLDEKRNARNPVQWLLNSGHITEKHLAKAKSYIEGTSCPLPLEDVLVMLDMISPGVMRLAKQAVSSSG</sequence>
<gene>
    <name evidence="2" type="ORF">SAMN02745702_00363</name>
</gene>
<reference evidence="2 3" key="1">
    <citation type="submission" date="2017-02" db="EMBL/GenBank/DDBJ databases">
        <authorList>
            <person name="Peterson S.W."/>
        </authorList>
    </citation>
    <scope>NUCLEOTIDE SEQUENCE [LARGE SCALE GENOMIC DNA]</scope>
    <source>
        <strain evidence="2 3">DSM 18034</strain>
    </source>
</reference>
<evidence type="ECO:0000256" key="1">
    <source>
        <dbReference type="SAM" id="Coils"/>
    </source>
</evidence>
<protein>
    <submittedName>
        <fullName evidence="2">Uncharacterized protein</fullName>
    </submittedName>
</protein>
<dbReference type="RefSeq" id="WP_078683675.1">
    <property type="nucleotide sequence ID" value="NZ_FUYA01000001.1"/>
</dbReference>
<dbReference type="EMBL" id="FUYA01000001">
    <property type="protein sequence ID" value="SKA64594.1"/>
    <property type="molecule type" value="Genomic_DNA"/>
</dbReference>
<evidence type="ECO:0000313" key="3">
    <source>
        <dbReference type="Proteomes" id="UP000189733"/>
    </source>
</evidence>